<sequence>MSNTIRIKRRANGGGAGAPSTLANAEMAFNEQTNVLYYGTGTGGSGGSATSIIPIAGNGAFVDLSTDQTIGGNKTFSNAIVGAITGNAGTATALATGRTIAITGDLAYTSPSFNGTTNVTATGTLATVNSNVGTYTKITINGKGLATAGSQASLSDLSSPTSSFSFGSQNLTSLADPVNPQDGATKNYVDSVAQGLNVKQACTATTTGNITLSGLSTQAGGDWGSSLSSGARVLVKNQTLSQNNGIYVADASTWTRSTDANTWNELISAFTFIQTGTTEADTGWVCTVDAGGTLGTTPITWAQFSGAGTYTAGTGLTLSGSQFSITNTAVTAASYGNVNGTQLATFSVNAQGQLTAAATYDVNVDGGTF</sequence>
<dbReference type="EMBL" id="LR796193">
    <property type="protein sequence ID" value="CAB4126303.1"/>
    <property type="molecule type" value="Genomic_DNA"/>
</dbReference>
<name>A0A6J5KZF3_9CAUD</name>
<organism evidence="1">
    <name type="scientific">uncultured Caudovirales phage</name>
    <dbReference type="NCBI Taxonomy" id="2100421"/>
    <lineage>
        <taxon>Viruses</taxon>
        <taxon>Duplodnaviria</taxon>
        <taxon>Heunggongvirae</taxon>
        <taxon>Uroviricota</taxon>
        <taxon>Caudoviricetes</taxon>
        <taxon>Peduoviridae</taxon>
        <taxon>Maltschvirus</taxon>
        <taxon>Maltschvirus maltsch</taxon>
    </lineage>
</organism>
<gene>
    <name evidence="1" type="ORF">UFOVP70_47</name>
</gene>
<accession>A0A6J5KZF3</accession>
<reference evidence="1" key="1">
    <citation type="submission" date="2020-04" db="EMBL/GenBank/DDBJ databases">
        <authorList>
            <person name="Chiriac C."/>
            <person name="Salcher M."/>
            <person name="Ghai R."/>
            <person name="Kavagutti S V."/>
        </authorList>
    </citation>
    <scope>NUCLEOTIDE SEQUENCE</scope>
</reference>
<proteinExistence type="predicted"/>
<evidence type="ECO:0008006" key="2">
    <source>
        <dbReference type="Google" id="ProtNLM"/>
    </source>
</evidence>
<protein>
    <recommendedName>
        <fullName evidence="2">Major tropism determinant N-terminal domain-containing protein</fullName>
    </recommendedName>
</protein>
<evidence type="ECO:0000313" key="1">
    <source>
        <dbReference type="EMBL" id="CAB4126303.1"/>
    </source>
</evidence>